<keyword evidence="3" id="KW-1185">Reference proteome</keyword>
<keyword evidence="1" id="KW-0812">Transmembrane</keyword>
<evidence type="ECO:0008006" key="4">
    <source>
        <dbReference type="Google" id="ProtNLM"/>
    </source>
</evidence>
<dbReference type="Proteomes" id="UP000199138">
    <property type="component" value="Unassembled WGS sequence"/>
</dbReference>
<evidence type="ECO:0000313" key="3">
    <source>
        <dbReference type="Proteomes" id="UP000199138"/>
    </source>
</evidence>
<dbReference type="RefSeq" id="WP_093026127.1">
    <property type="nucleotide sequence ID" value="NZ_FPBK01000015.1"/>
</dbReference>
<dbReference type="STRING" id="1224947.SAMN05216480_11515"/>
<dbReference type="AlphaFoldDB" id="A0A1I7ID09"/>
<accession>A0A1I7ID09</accession>
<keyword evidence="1" id="KW-1133">Transmembrane helix</keyword>
<name>A0A1I7ID09_9FLAO</name>
<proteinExistence type="predicted"/>
<organism evidence="2 3">
    <name type="scientific">Pustulibacterium marinum</name>
    <dbReference type="NCBI Taxonomy" id="1224947"/>
    <lineage>
        <taxon>Bacteria</taxon>
        <taxon>Pseudomonadati</taxon>
        <taxon>Bacteroidota</taxon>
        <taxon>Flavobacteriia</taxon>
        <taxon>Flavobacteriales</taxon>
        <taxon>Flavobacteriaceae</taxon>
        <taxon>Pustulibacterium</taxon>
    </lineage>
</organism>
<dbReference type="OrthoDB" id="6400719at2"/>
<gene>
    <name evidence="2" type="ORF">SAMN05216480_11515</name>
</gene>
<keyword evidence="1" id="KW-0472">Membrane</keyword>
<feature type="transmembrane region" description="Helical" evidence="1">
    <location>
        <begin position="6"/>
        <end position="24"/>
    </location>
</feature>
<sequence>MENEKTLGIVAYCTFVGTILAYYFNKDKMQSEYVNFHVRQMLGLIIMQISSNVIDTYFNNYVSLGLLILTSVCWVICLIGAIQYKKQVLPFLGSYFQKWFYTIGN</sequence>
<protein>
    <recommendedName>
        <fullName evidence="4">Chloroplast import component protein (Tic20)</fullName>
    </recommendedName>
</protein>
<reference evidence="2 3" key="1">
    <citation type="submission" date="2016-10" db="EMBL/GenBank/DDBJ databases">
        <authorList>
            <person name="de Groot N.N."/>
        </authorList>
    </citation>
    <scope>NUCLEOTIDE SEQUENCE [LARGE SCALE GENOMIC DNA]</scope>
    <source>
        <strain evidence="2 3">CGMCC 1.12333</strain>
    </source>
</reference>
<evidence type="ECO:0000313" key="2">
    <source>
        <dbReference type="EMBL" id="SFU70824.1"/>
    </source>
</evidence>
<dbReference type="EMBL" id="FPBK01000015">
    <property type="protein sequence ID" value="SFU70824.1"/>
    <property type="molecule type" value="Genomic_DNA"/>
</dbReference>
<feature type="transmembrane region" description="Helical" evidence="1">
    <location>
        <begin position="60"/>
        <end position="82"/>
    </location>
</feature>
<evidence type="ECO:0000256" key="1">
    <source>
        <dbReference type="SAM" id="Phobius"/>
    </source>
</evidence>